<dbReference type="FunFam" id="2.40.50.140:FF:000155">
    <property type="entry name" value="rRNA biogenesis protein RRP5"/>
    <property type="match status" value="1"/>
</dbReference>
<dbReference type="GO" id="GO:0032040">
    <property type="term" value="C:small-subunit processome"/>
    <property type="evidence" value="ECO:0007669"/>
    <property type="project" value="TreeGrafter"/>
</dbReference>
<evidence type="ECO:0000256" key="2">
    <source>
        <dbReference type="ARBA" id="ARBA00022517"/>
    </source>
</evidence>
<evidence type="ECO:0000256" key="7">
    <source>
        <dbReference type="ARBA" id="ARBA00055575"/>
    </source>
</evidence>
<dbReference type="SUPFAM" id="SSF48452">
    <property type="entry name" value="TPR-like"/>
    <property type="match status" value="1"/>
</dbReference>
<comment type="function">
    <text evidence="7">Involved in the biogenesis of rRNA. Required for the formation of 18S and 5.8S rRNA.</text>
</comment>
<feature type="domain" description="S1 motif" evidence="11">
    <location>
        <begin position="276"/>
        <end position="345"/>
    </location>
</feature>
<keyword evidence="2" id="KW-0690">Ribosome biogenesis</keyword>
<accession>A0A9P4JDN7</accession>
<feature type="domain" description="S1 motif" evidence="11">
    <location>
        <begin position="1134"/>
        <end position="1203"/>
    </location>
</feature>
<evidence type="ECO:0000256" key="10">
    <source>
        <dbReference type="SAM" id="MobiDB-lite"/>
    </source>
</evidence>
<feature type="domain" description="S1 motif" evidence="11">
    <location>
        <begin position="934"/>
        <end position="1015"/>
    </location>
</feature>
<dbReference type="OrthoDB" id="412781at2759"/>
<dbReference type="InterPro" id="IPR048058">
    <property type="entry name" value="Rrp5_S1_rpt_hs11_sc8"/>
</dbReference>
<evidence type="ECO:0000256" key="8">
    <source>
        <dbReference type="ARBA" id="ARBA00073619"/>
    </source>
</evidence>
<feature type="compositionally biased region" description="Basic and acidic residues" evidence="10">
    <location>
        <begin position="129"/>
        <end position="139"/>
    </location>
</feature>
<feature type="region of interest" description="Disordered" evidence="10">
    <location>
        <begin position="1479"/>
        <end position="1519"/>
    </location>
</feature>
<dbReference type="FunFam" id="2.40.50.140:FF:000278">
    <property type="entry name" value="rRNA biogenesis protein rrp5"/>
    <property type="match status" value="1"/>
</dbReference>
<dbReference type="CDD" id="cd05706">
    <property type="entry name" value="S1_Rrp5_repeat_sc10"/>
    <property type="match status" value="1"/>
</dbReference>
<dbReference type="Pfam" id="PF00575">
    <property type="entry name" value="S1"/>
    <property type="match status" value="2"/>
</dbReference>
<evidence type="ECO:0000256" key="6">
    <source>
        <dbReference type="ARBA" id="ARBA00023242"/>
    </source>
</evidence>
<keyword evidence="5" id="KW-0677">Repeat</keyword>
<feature type="domain" description="S1 motif" evidence="11">
    <location>
        <begin position="555"/>
        <end position="629"/>
    </location>
</feature>
<dbReference type="InterPro" id="IPR003107">
    <property type="entry name" value="HAT"/>
</dbReference>
<dbReference type="FunFam" id="2.40.50.140:FF:000279">
    <property type="entry name" value="rRNA biogenesis protein rrp5"/>
    <property type="match status" value="1"/>
</dbReference>
<dbReference type="SMART" id="SM00386">
    <property type="entry name" value="HAT"/>
    <property type="match status" value="5"/>
</dbReference>
<keyword evidence="3" id="KW-0698">rRNA processing</keyword>
<dbReference type="CDD" id="cd05697">
    <property type="entry name" value="S1_Rrp5_repeat_hs5"/>
    <property type="match status" value="1"/>
</dbReference>
<feature type="domain" description="S1 motif" evidence="11">
    <location>
        <begin position="649"/>
        <end position="718"/>
    </location>
</feature>
<dbReference type="InterPro" id="IPR012340">
    <property type="entry name" value="NA-bd_OB-fold"/>
</dbReference>
<dbReference type="FunFam" id="2.40.50.140:FF:000196">
    <property type="entry name" value="rRNA biogenesis protein RRP5"/>
    <property type="match status" value="1"/>
</dbReference>
<feature type="domain" description="S1 motif" evidence="11">
    <location>
        <begin position="1047"/>
        <end position="1118"/>
    </location>
</feature>
<dbReference type="Proteomes" id="UP000799439">
    <property type="component" value="Unassembled WGS sequence"/>
</dbReference>
<keyword evidence="13" id="KW-1185">Reference proteome</keyword>
<dbReference type="Gene3D" id="1.25.40.10">
    <property type="entry name" value="Tetratricopeptide repeat domain"/>
    <property type="match status" value="2"/>
</dbReference>
<feature type="region of interest" description="Disordered" evidence="10">
    <location>
        <begin position="102"/>
        <end position="139"/>
    </location>
</feature>
<feature type="domain" description="S1 motif" evidence="11">
    <location>
        <begin position="463"/>
        <end position="538"/>
    </location>
</feature>
<feature type="compositionally biased region" description="Acidic residues" evidence="10">
    <location>
        <begin position="201"/>
        <end position="220"/>
    </location>
</feature>
<feature type="compositionally biased region" description="Basic and acidic residues" evidence="10">
    <location>
        <begin position="9"/>
        <end position="25"/>
    </location>
</feature>
<dbReference type="InterPro" id="IPR011990">
    <property type="entry name" value="TPR-like_helical_dom_sf"/>
</dbReference>
<feature type="domain" description="S1 motif" evidence="11">
    <location>
        <begin position="1317"/>
        <end position="1389"/>
    </location>
</feature>
<comment type="caution">
    <text evidence="12">The sequence shown here is derived from an EMBL/GenBank/DDBJ whole genome shotgun (WGS) entry which is preliminary data.</text>
</comment>
<dbReference type="InterPro" id="IPR045209">
    <property type="entry name" value="Rrp5"/>
</dbReference>
<gene>
    <name evidence="12" type="ORF">K461DRAFT_283747</name>
</gene>
<comment type="subcellular location">
    <subcellularLocation>
        <location evidence="1">Nucleus</location>
        <location evidence="1">Nucleolus</location>
    </subcellularLocation>
</comment>
<feature type="region of interest" description="Disordered" evidence="10">
    <location>
        <begin position="1"/>
        <end position="86"/>
    </location>
</feature>
<dbReference type="Pfam" id="PF23459">
    <property type="entry name" value="S1_RRP5"/>
    <property type="match status" value="2"/>
</dbReference>
<feature type="domain" description="S1 motif" evidence="11">
    <location>
        <begin position="1228"/>
        <end position="1297"/>
    </location>
</feature>
<dbReference type="CDD" id="cd05703">
    <property type="entry name" value="S1_Rrp5_repeat_hs12_sc9"/>
    <property type="match status" value="1"/>
</dbReference>
<feature type="domain" description="S1 motif" evidence="11">
    <location>
        <begin position="155"/>
        <end position="260"/>
    </location>
</feature>
<dbReference type="FunFam" id="2.40.50.140:FF:000159">
    <property type="entry name" value="rRNA biogenesis protein rrp5"/>
    <property type="match status" value="1"/>
</dbReference>
<evidence type="ECO:0000256" key="5">
    <source>
        <dbReference type="ARBA" id="ARBA00022737"/>
    </source>
</evidence>
<evidence type="ECO:0000256" key="4">
    <source>
        <dbReference type="ARBA" id="ARBA00022553"/>
    </source>
</evidence>
<evidence type="ECO:0000313" key="12">
    <source>
        <dbReference type="EMBL" id="KAF2156934.1"/>
    </source>
</evidence>
<dbReference type="InterPro" id="IPR003029">
    <property type="entry name" value="S1_domain"/>
</dbReference>
<dbReference type="FunFam" id="2.40.50.140:FF:000266">
    <property type="entry name" value="rRNA biogenesis protein rrp5"/>
    <property type="match status" value="1"/>
</dbReference>
<keyword evidence="6" id="KW-0539">Nucleus</keyword>
<dbReference type="GO" id="GO:0006364">
    <property type="term" value="P:rRNA processing"/>
    <property type="evidence" value="ECO:0007669"/>
    <property type="project" value="UniProtKB-KW"/>
</dbReference>
<proteinExistence type="predicted"/>
<feature type="region of interest" description="Disordered" evidence="10">
    <location>
        <begin position="1397"/>
        <end position="1427"/>
    </location>
</feature>
<dbReference type="InterPro" id="IPR057301">
    <property type="entry name" value="Rrp5_OB_4th"/>
</dbReference>
<protein>
    <recommendedName>
        <fullName evidence="8">rRNA biogenesis protein RRP5</fullName>
    </recommendedName>
    <alternativeName>
        <fullName evidence="9">Ribosomal RNA-processing protein 5</fullName>
    </alternativeName>
</protein>
<feature type="compositionally biased region" description="Acidic residues" evidence="10">
    <location>
        <begin position="1397"/>
        <end position="1411"/>
    </location>
</feature>
<feature type="domain" description="S1 motif" evidence="11">
    <location>
        <begin position="833"/>
        <end position="902"/>
    </location>
</feature>
<sequence>MAAAKRKAVASERPAKKIKFDENGKARSVPNTPDKTAIAKKKSKPADEPQRKPPKSTLLLDEDRSFPRGGASVLTPLEQRQIRAEADRDVLFEEQGKSKVVREEYGEDEDAAKTRSTKTANKNKKKGKQSREHAGKADGEEVKIHGLGYKNLTTGSLVLGQVTNITSKDVALALPNNLTGFIPITAVSDSINTKIQSLLTDDGENEKENDADESDDDDDVDLKKLFRPGQYLRAYVTATASESSAGGLAKTKRHIELSVNPRQANTGLEADSLSANYLVQAAIKSVEDHGVVVDLGLEDESVRGFISKKELGQQWNIEHLQHGQVLLCCVTGSASDGKVVKLCPDPLRVGDLSKRVLKEATTIDPFIPGTPVEVLVTAISAGGLTGKIMGSIDATTDVMHSGAGLNREAFDKIKVGQKVLGRIIYTLPGSEDKKVGFSLLDHIRKFEEQPKSGKKKAKQLRPSELVETAKVTQVLPGIGLFLDVGISGQPGFAHISKLADERVDALFEETGPFALNSTHRARVLGYNPIDGVYNLSLQKSVLDRKFLKLEDVQVGSLVDGKVEKLILGAKGITGILVTLDEGITGLVPEMHMSDVKLQHPEKRFRENFPVKARVLSVDVEKRQMRLTLKKALLNSDSAVWKDYSDISVGAESAGTVIKVQSNGAVLQFYSNVRAWLPVSEMSEAYIVDATQHFRLGQTVMVHAKQVNPIESEMVVSCRDSVTFSEEQSAAWAEIKPGQIVVAKINEISSDNASMEVEGSLIKGLVKTTHFTDGNEEKSKKLMQKLRVGQKLSEVLVLSKNENQHILALTLKPSLLNAAKSNELITRIEDAKVGAQAAGFVRNITPDGIFVEFAASLVAYLPKTQIAKEILALPAFGYRKDMSISARILHVDANQKRLALTMRDVPTESMAEKKTTTAADVALVNPVDGVSSSLGDLALGKQTQARITSVKDTQINVQLADNIQGRVDVSEAFNSWDDIKDRKRPLAKFKPKQVIDVKILGVHDARNHRFLPISHRQSKIPVFELTAKLSTNLAAESDHLTLAKLDVGSEWVAFVNNVAEGCLWANITPNVRGRIDFMDLTDDTAALQNISKHFPIGSALRVKVKGRNTENNRLDLVSTSASSHAPQSLTDVSVGSILPGKVVRVTERSVLVALSDSVNGVIGMTDMSDDYSEAITTKFNKNDVIRVCVIDVDVPNKRLFLSTRPSRILSSSLPVADPQITAINQIKTLDVVRGFVKLVRSNGLIVSLGPRVEAFVRISDLSDSYIKDWQSEFSVDQLVRGKVLAVDSSLNHVQLSLKASHVDKDYVPPRKLEDLEEGETVTGKVRKVEEFGVFIDVDDTLPRVSGLCHRSQIADSKVGDVKKLYDEGDAVKAKVLKIDLEKRRISFGLKASYFADDSDVSNEEMEDSDDEQHDGVPLGADSDDEMDVNGGVDLTEVLDIASEEESEIDDMDVDDPIAKVGTTGLKTSGFDWTGAAPEFKKQAAGEDSDSDAAPVVKSSRKKSSQPTFTDRTGDLDIDGPQSAADYERHLLSSPHDSQLWVAYMAFHLRLSEVQAARDIGRRALSTIPLREIDEKMNVWIALLNLEVSYSSSNTGEYGQAAVVDTDDALERVFREVCAVQDPYAMHLHLASIFNASAKQDKADLLYQSMLSSNPSLGPSPFRAPVATAKMTKSFRALPDLWLNYASFLMEHMHDAGRARALLPRALQSVPERAKRDLTVDFAKLEFRYVPPGDPERGRTLLEGVVGEWPRLATAWDAWLDAEIGLLSKTQEKDADQVERTRKLFERMVGGKMKARRAKYVFKRWREFEEKYGDKRGAERVVGLAKEWVEKAKGGEEEE</sequence>
<dbReference type="Gene3D" id="2.40.50.140">
    <property type="entry name" value="Nucleic acid-binding proteins"/>
    <property type="match status" value="11"/>
</dbReference>
<evidence type="ECO:0000259" key="11">
    <source>
        <dbReference type="PROSITE" id="PS50126"/>
    </source>
</evidence>
<dbReference type="EMBL" id="ML996081">
    <property type="protein sequence ID" value="KAF2156934.1"/>
    <property type="molecule type" value="Genomic_DNA"/>
</dbReference>
<reference evidence="12" key="1">
    <citation type="journal article" date="2020" name="Stud. Mycol.">
        <title>101 Dothideomycetes genomes: a test case for predicting lifestyles and emergence of pathogens.</title>
        <authorList>
            <person name="Haridas S."/>
            <person name="Albert R."/>
            <person name="Binder M."/>
            <person name="Bloem J."/>
            <person name="Labutti K."/>
            <person name="Salamov A."/>
            <person name="Andreopoulos B."/>
            <person name="Baker S."/>
            <person name="Barry K."/>
            <person name="Bills G."/>
            <person name="Bluhm B."/>
            <person name="Cannon C."/>
            <person name="Castanera R."/>
            <person name="Culley D."/>
            <person name="Daum C."/>
            <person name="Ezra D."/>
            <person name="Gonzalez J."/>
            <person name="Henrissat B."/>
            <person name="Kuo A."/>
            <person name="Liang C."/>
            <person name="Lipzen A."/>
            <person name="Lutzoni F."/>
            <person name="Magnuson J."/>
            <person name="Mondo S."/>
            <person name="Nolan M."/>
            <person name="Ohm R."/>
            <person name="Pangilinan J."/>
            <person name="Park H.-J."/>
            <person name="Ramirez L."/>
            <person name="Alfaro M."/>
            <person name="Sun H."/>
            <person name="Tritt A."/>
            <person name="Yoshinaga Y."/>
            <person name="Zwiers L.-H."/>
            <person name="Turgeon B."/>
            <person name="Goodwin S."/>
            <person name="Spatafora J."/>
            <person name="Crous P."/>
            <person name="Grigoriev I."/>
        </authorList>
    </citation>
    <scope>NUCLEOTIDE SEQUENCE</scope>
    <source>
        <strain evidence="12">CBS 260.36</strain>
    </source>
</reference>
<dbReference type="CDD" id="cd05702">
    <property type="entry name" value="S1_Rrp5_repeat_hs11_sc8"/>
    <property type="match status" value="1"/>
</dbReference>
<dbReference type="SMART" id="SM00316">
    <property type="entry name" value="S1"/>
    <property type="match status" value="13"/>
</dbReference>
<name>A0A9P4JDN7_9PEZI</name>
<dbReference type="CDD" id="cd05693">
    <property type="entry name" value="S1_Rrp5_repeat_hs1_sc1"/>
    <property type="match status" value="1"/>
</dbReference>
<dbReference type="GO" id="GO:0003723">
    <property type="term" value="F:RNA binding"/>
    <property type="evidence" value="ECO:0007669"/>
    <property type="project" value="TreeGrafter"/>
</dbReference>
<dbReference type="PROSITE" id="PS50126">
    <property type="entry name" value="S1"/>
    <property type="match status" value="12"/>
</dbReference>
<dbReference type="CDD" id="cd05708">
    <property type="entry name" value="S1_Rrp5_repeat_sc12"/>
    <property type="match status" value="1"/>
</dbReference>
<evidence type="ECO:0000256" key="1">
    <source>
        <dbReference type="ARBA" id="ARBA00004604"/>
    </source>
</evidence>
<keyword evidence="4" id="KW-0597">Phosphoprotein</keyword>
<dbReference type="PANTHER" id="PTHR23270:SF10">
    <property type="entry name" value="PROTEIN RRP5 HOMOLOG"/>
    <property type="match status" value="1"/>
</dbReference>
<evidence type="ECO:0000313" key="13">
    <source>
        <dbReference type="Proteomes" id="UP000799439"/>
    </source>
</evidence>
<dbReference type="PANTHER" id="PTHR23270">
    <property type="entry name" value="PROGRAMMED CELL DEATH PROTEIN 11 PRE-RRNA PROCESSING PROTEIN RRP5"/>
    <property type="match status" value="1"/>
</dbReference>
<feature type="domain" description="S1 motif" evidence="11">
    <location>
        <begin position="737"/>
        <end position="811"/>
    </location>
</feature>
<dbReference type="InterPro" id="IPR048059">
    <property type="entry name" value="Rrp5_S1_rpt_hs1_sc1"/>
</dbReference>
<evidence type="ECO:0000256" key="9">
    <source>
        <dbReference type="ARBA" id="ARBA00076674"/>
    </source>
</evidence>
<evidence type="ECO:0000256" key="3">
    <source>
        <dbReference type="ARBA" id="ARBA00022552"/>
    </source>
</evidence>
<feature type="region of interest" description="Disordered" evidence="10">
    <location>
        <begin position="199"/>
        <end position="220"/>
    </location>
</feature>
<dbReference type="SUPFAM" id="SSF50249">
    <property type="entry name" value="Nucleic acid-binding proteins"/>
    <property type="match status" value="12"/>
</dbReference>
<dbReference type="Pfam" id="PF24685">
    <property type="entry name" value="OB_RRP5_4th"/>
    <property type="match status" value="1"/>
</dbReference>
<organism evidence="12 13">
    <name type="scientific">Myriangium duriaei CBS 260.36</name>
    <dbReference type="NCBI Taxonomy" id="1168546"/>
    <lineage>
        <taxon>Eukaryota</taxon>
        <taxon>Fungi</taxon>
        <taxon>Dikarya</taxon>
        <taxon>Ascomycota</taxon>
        <taxon>Pezizomycotina</taxon>
        <taxon>Dothideomycetes</taxon>
        <taxon>Dothideomycetidae</taxon>
        <taxon>Myriangiales</taxon>
        <taxon>Myriangiaceae</taxon>
        <taxon>Myriangium</taxon>
    </lineage>
</organism>
<dbReference type="InterPro" id="IPR057302">
    <property type="entry name" value="Rrp5_S1"/>
</dbReference>
<dbReference type="FunFam" id="2.40.50.140:FF:000103">
    <property type="entry name" value="protein RRP5 homolog"/>
    <property type="match status" value="4"/>
</dbReference>